<proteinExistence type="inferred from homology"/>
<evidence type="ECO:0000256" key="6">
    <source>
        <dbReference type="ARBA" id="ARBA00034000"/>
    </source>
</evidence>
<name>A0ABT9VUD5_9BACI</name>
<dbReference type="RefSeq" id="WP_307390462.1">
    <property type="nucleotide sequence ID" value="NZ_BAAADK010000018.1"/>
</dbReference>
<comment type="similarity">
    <text evidence="3">Belongs to the transpeptidase family.</text>
</comment>
<comment type="subcellular location">
    <subcellularLocation>
        <location evidence="1">Membrane</location>
    </subcellularLocation>
</comment>
<dbReference type="InterPro" id="IPR012338">
    <property type="entry name" value="Beta-lactam/transpept-like"/>
</dbReference>
<gene>
    <name evidence="9" type="ORF">J2S11_000502</name>
</gene>
<keyword evidence="10" id="KW-1185">Reference proteome</keyword>
<keyword evidence="7" id="KW-0812">Transmembrane</keyword>
<accession>A0ABT9VUD5</accession>
<dbReference type="PROSITE" id="PS51178">
    <property type="entry name" value="PASTA"/>
    <property type="match status" value="1"/>
</dbReference>
<dbReference type="InterPro" id="IPR005311">
    <property type="entry name" value="PBP_dimer"/>
</dbReference>
<dbReference type="SUPFAM" id="SSF56519">
    <property type="entry name" value="Penicillin binding protein dimerisation domain"/>
    <property type="match status" value="1"/>
</dbReference>
<dbReference type="Gene3D" id="3.30.10.20">
    <property type="match status" value="1"/>
</dbReference>
<dbReference type="Pfam" id="PF00905">
    <property type="entry name" value="Transpeptidase"/>
    <property type="match status" value="1"/>
</dbReference>
<evidence type="ECO:0000256" key="3">
    <source>
        <dbReference type="ARBA" id="ARBA00007171"/>
    </source>
</evidence>
<reference evidence="9 10" key="1">
    <citation type="submission" date="2023-07" db="EMBL/GenBank/DDBJ databases">
        <title>Genomic Encyclopedia of Type Strains, Phase IV (KMG-IV): sequencing the most valuable type-strain genomes for metagenomic binning, comparative biology and taxonomic classification.</title>
        <authorList>
            <person name="Goeker M."/>
        </authorList>
    </citation>
    <scope>NUCLEOTIDE SEQUENCE [LARGE SCALE GENOMIC DNA]</scope>
    <source>
        <strain evidence="9 10">DSM 12751</strain>
    </source>
</reference>
<evidence type="ECO:0000256" key="7">
    <source>
        <dbReference type="SAM" id="Phobius"/>
    </source>
</evidence>
<dbReference type="PANTHER" id="PTHR30627">
    <property type="entry name" value="PEPTIDOGLYCAN D,D-TRANSPEPTIDASE"/>
    <property type="match status" value="1"/>
</dbReference>
<comment type="catalytic activity">
    <reaction evidence="6">
        <text>Preferential cleavage: (Ac)2-L-Lys-D-Ala-|-D-Ala. Also transpeptidation of peptidyl-alanyl moieties that are N-acyl substituents of D-alanine.</text>
        <dbReference type="EC" id="3.4.16.4"/>
    </reaction>
</comment>
<dbReference type="EMBL" id="JAUSTY010000002">
    <property type="protein sequence ID" value="MDQ0164602.1"/>
    <property type="molecule type" value="Genomic_DNA"/>
</dbReference>
<dbReference type="Gene3D" id="3.90.1310.10">
    <property type="entry name" value="Penicillin-binding protein 2a (Domain 2)"/>
    <property type="match status" value="1"/>
</dbReference>
<dbReference type="SUPFAM" id="SSF54184">
    <property type="entry name" value="Penicillin-binding protein 2x (pbp-2x), c-terminal domain"/>
    <property type="match status" value="1"/>
</dbReference>
<dbReference type="InterPro" id="IPR011927">
    <property type="entry name" value="SpoVD_pbp"/>
</dbReference>
<feature type="transmembrane region" description="Helical" evidence="7">
    <location>
        <begin position="12"/>
        <end position="32"/>
    </location>
</feature>
<evidence type="ECO:0000256" key="2">
    <source>
        <dbReference type="ARBA" id="ARBA00004752"/>
    </source>
</evidence>
<dbReference type="InterPro" id="IPR005543">
    <property type="entry name" value="PASTA_dom"/>
</dbReference>
<evidence type="ECO:0000313" key="9">
    <source>
        <dbReference type="EMBL" id="MDQ0164602.1"/>
    </source>
</evidence>
<dbReference type="SUPFAM" id="SSF56601">
    <property type="entry name" value="beta-lactamase/transpeptidase-like"/>
    <property type="match status" value="1"/>
</dbReference>
<comment type="pathway">
    <text evidence="2">Cell wall biogenesis; peptidoglycan biosynthesis.</text>
</comment>
<dbReference type="SMART" id="SM00740">
    <property type="entry name" value="PASTA"/>
    <property type="match status" value="1"/>
</dbReference>
<organism evidence="9 10">
    <name type="scientific">Caldalkalibacillus horti</name>
    <dbReference type="NCBI Taxonomy" id="77523"/>
    <lineage>
        <taxon>Bacteria</taxon>
        <taxon>Bacillati</taxon>
        <taxon>Bacillota</taxon>
        <taxon>Bacilli</taxon>
        <taxon>Bacillales</taxon>
        <taxon>Bacillaceae</taxon>
        <taxon>Caldalkalibacillus</taxon>
    </lineage>
</organism>
<dbReference type="PANTHER" id="PTHR30627:SF1">
    <property type="entry name" value="PEPTIDOGLYCAN D,D-TRANSPEPTIDASE FTSI"/>
    <property type="match status" value="1"/>
</dbReference>
<dbReference type="InterPro" id="IPR050515">
    <property type="entry name" value="Beta-lactam/transpept"/>
</dbReference>
<evidence type="ECO:0000313" key="10">
    <source>
        <dbReference type="Proteomes" id="UP001235840"/>
    </source>
</evidence>
<evidence type="ECO:0000256" key="1">
    <source>
        <dbReference type="ARBA" id="ARBA00004370"/>
    </source>
</evidence>
<keyword evidence="5 7" id="KW-0472">Membrane</keyword>
<dbReference type="EC" id="3.4.16.4" evidence="4"/>
<dbReference type="InterPro" id="IPR001460">
    <property type="entry name" value="PCN-bd_Tpept"/>
</dbReference>
<dbReference type="CDD" id="cd06573">
    <property type="entry name" value="PASTA"/>
    <property type="match status" value="1"/>
</dbReference>
<dbReference type="Pfam" id="PF03717">
    <property type="entry name" value="PBP_dimer"/>
    <property type="match status" value="1"/>
</dbReference>
<keyword evidence="7" id="KW-1133">Transmembrane helix</keyword>
<dbReference type="NCBIfam" id="TIGR02214">
    <property type="entry name" value="spoVD_pbp"/>
    <property type="match status" value="1"/>
</dbReference>
<dbReference type="Gene3D" id="3.40.710.10">
    <property type="entry name" value="DD-peptidase/beta-lactamase superfamily"/>
    <property type="match status" value="1"/>
</dbReference>
<dbReference type="Pfam" id="PF03793">
    <property type="entry name" value="PASTA"/>
    <property type="match status" value="1"/>
</dbReference>
<feature type="domain" description="PASTA" evidence="8">
    <location>
        <begin position="581"/>
        <end position="639"/>
    </location>
</feature>
<protein>
    <recommendedName>
        <fullName evidence="4">serine-type D-Ala-D-Ala carboxypeptidase</fullName>
        <ecNumber evidence="4">3.4.16.4</ecNumber>
    </recommendedName>
</protein>
<dbReference type="InterPro" id="IPR036138">
    <property type="entry name" value="PBP_dimer_sf"/>
</dbReference>
<dbReference type="Gene3D" id="3.30.450.330">
    <property type="match status" value="1"/>
</dbReference>
<dbReference type="Proteomes" id="UP001235840">
    <property type="component" value="Unassembled WGS sequence"/>
</dbReference>
<comment type="caution">
    <text evidence="9">The sequence shown here is derived from an EMBL/GenBank/DDBJ whole genome shotgun (WGS) entry which is preliminary data.</text>
</comment>
<evidence type="ECO:0000256" key="5">
    <source>
        <dbReference type="ARBA" id="ARBA00023136"/>
    </source>
</evidence>
<sequence length="649" mass="70942">MRVSSVTVRRRLAFALVIGIFLFVLLGSRLGYVQLVQGNWLAGKADDLWSRDIRFEAKRGAILDRNGEVLAYNISAPSVMVFPAQVKNPQETAAQLASALGADQDKIYRSITQREISVWIRPEGQKISNEKAKEIQELGLAGVMIAEDSKRHYPNGEFLSHVLGFAGIDNQGIVGSELIYDEILRGKRGHVSFYADAKGELMPNQHEVYTPPKDGNDLVLTIDAGVQKIIEREVDNAVAQYNPDHVIAIAMDPNTGEILGMTSRPSYDPGNFQDYTPEVYNRNLPVFSIYEPGSTFKIITLAAALDEGKVDLHHDSFYDPGHVTVGGAHLHCWKRGGHGHQTFLEVVENSCNPGFVELGQRLGTEKLFQYIHDFGFGQKTGIDMQGEQAGIIFQPKQRGPVETATTAFGQGVAVTPIQQVAAVSAAINGGYLYQPYIAKEWKDSETGALLDSNSPSMKKQVISNEASQKVREALESVVAQGTGRNAYVEGYRVGGKTGTAQKVAPGGGYLENNYIVSFIGFAPADDPQIVVYVAVDNPKNTVQFGGTVAAPIVGRILDDSLRYMGVEKRENALPKEYRWGDEIQIEVPSIVGMTAQQISQLYSPLQLDVTGTGKYVLRQSPLPGTKVKEGSVVRVYMGDEGDDKQSVDD</sequence>
<evidence type="ECO:0000259" key="8">
    <source>
        <dbReference type="PROSITE" id="PS51178"/>
    </source>
</evidence>
<evidence type="ECO:0000256" key="4">
    <source>
        <dbReference type="ARBA" id="ARBA00012448"/>
    </source>
</evidence>